<keyword evidence="3" id="KW-1185">Reference proteome</keyword>
<dbReference type="AlphaFoldDB" id="A0A9X9L974"/>
<dbReference type="Proteomes" id="UP000324639">
    <property type="component" value="Chromosome Bgt_-02"/>
</dbReference>
<organism evidence="2 3">
    <name type="scientific">Blumeria graminis f. sp. tritici</name>
    <dbReference type="NCBI Taxonomy" id="62690"/>
    <lineage>
        <taxon>Eukaryota</taxon>
        <taxon>Fungi</taxon>
        <taxon>Dikarya</taxon>
        <taxon>Ascomycota</taxon>
        <taxon>Pezizomycotina</taxon>
        <taxon>Leotiomycetes</taxon>
        <taxon>Erysiphales</taxon>
        <taxon>Erysiphaceae</taxon>
        <taxon>Blumeria</taxon>
    </lineage>
</organism>
<dbReference type="EMBL" id="LR026985">
    <property type="protein sequence ID" value="VCU39620.1"/>
    <property type="molecule type" value="Genomic_DNA"/>
</dbReference>
<dbReference type="GO" id="GO:0004672">
    <property type="term" value="F:protein kinase activity"/>
    <property type="evidence" value="ECO:0007669"/>
    <property type="project" value="InterPro"/>
</dbReference>
<accession>A0A9X9L974</accession>
<evidence type="ECO:0000313" key="2">
    <source>
        <dbReference type="EMBL" id="VCU39620.1"/>
    </source>
</evidence>
<dbReference type="GO" id="GO:0005524">
    <property type="term" value="F:ATP binding"/>
    <property type="evidence" value="ECO:0007669"/>
    <property type="project" value="InterPro"/>
</dbReference>
<feature type="domain" description="Protein kinase" evidence="1">
    <location>
        <begin position="1"/>
        <end position="47"/>
    </location>
</feature>
<dbReference type="SUPFAM" id="SSF56112">
    <property type="entry name" value="Protein kinase-like (PK-like)"/>
    <property type="match status" value="1"/>
</dbReference>
<dbReference type="Gene3D" id="1.10.510.10">
    <property type="entry name" value="Transferase(Phosphotransferase) domain 1"/>
    <property type="match status" value="1"/>
</dbReference>
<dbReference type="PROSITE" id="PS50011">
    <property type="entry name" value="PROTEIN_KINASE_DOM"/>
    <property type="match status" value="1"/>
</dbReference>
<dbReference type="InterPro" id="IPR040976">
    <property type="entry name" value="Pkinase_fungal"/>
</dbReference>
<dbReference type="InterPro" id="IPR011009">
    <property type="entry name" value="Kinase-like_dom_sf"/>
</dbReference>
<dbReference type="InterPro" id="IPR000719">
    <property type="entry name" value="Prot_kinase_dom"/>
</dbReference>
<protein>
    <submittedName>
        <fullName evidence="2">Bgt-50921</fullName>
    </submittedName>
</protein>
<reference evidence="2 3" key="1">
    <citation type="submission" date="2018-08" db="EMBL/GenBank/DDBJ databases">
        <authorList>
            <person name="Muller C M."/>
        </authorList>
    </citation>
    <scope>NUCLEOTIDE SEQUENCE [LARGE SCALE GENOMIC DNA]</scope>
</reference>
<gene>
    <name evidence="2" type="ORF">BGT96224V316_LOCUS875</name>
</gene>
<proteinExistence type="predicted"/>
<evidence type="ECO:0000259" key="1">
    <source>
        <dbReference type="PROSITE" id="PS50011"/>
    </source>
</evidence>
<name>A0A9X9L974_BLUGR</name>
<dbReference type="Pfam" id="PF17667">
    <property type="entry name" value="Pkinase_fungal"/>
    <property type="match status" value="1"/>
</dbReference>
<sequence>MILHRDISENNIILTGSDVSRDWRGFLIDLDLAVLLSDDKPRERPRQ</sequence>
<evidence type="ECO:0000313" key="3">
    <source>
        <dbReference type="Proteomes" id="UP000324639"/>
    </source>
</evidence>